<dbReference type="AlphaFoldDB" id="A0A165E7T8"/>
<dbReference type="Proteomes" id="UP000076842">
    <property type="component" value="Unassembled WGS sequence"/>
</dbReference>
<keyword evidence="3" id="KW-1185">Reference proteome</keyword>
<feature type="compositionally biased region" description="Basic and acidic residues" evidence="1">
    <location>
        <begin position="18"/>
        <end position="30"/>
    </location>
</feature>
<evidence type="ECO:0000313" key="2">
    <source>
        <dbReference type="EMBL" id="KZT54283.1"/>
    </source>
</evidence>
<organism evidence="2 3">
    <name type="scientific">Calocera cornea HHB12733</name>
    <dbReference type="NCBI Taxonomy" id="1353952"/>
    <lineage>
        <taxon>Eukaryota</taxon>
        <taxon>Fungi</taxon>
        <taxon>Dikarya</taxon>
        <taxon>Basidiomycota</taxon>
        <taxon>Agaricomycotina</taxon>
        <taxon>Dacrymycetes</taxon>
        <taxon>Dacrymycetales</taxon>
        <taxon>Dacrymycetaceae</taxon>
        <taxon>Calocera</taxon>
    </lineage>
</organism>
<gene>
    <name evidence="2" type="ORF">CALCODRAFT_17309</name>
</gene>
<dbReference type="EMBL" id="KV424017">
    <property type="protein sequence ID" value="KZT54283.1"/>
    <property type="molecule type" value="Genomic_DNA"/>
</dbReference>
<accession>A0A165E7T8</accession>
<proteinExistence type="predicted"/>
<sequence length="230" mass="25961">MGEEMQKLQQGVAAHQTAFKERTRTGDEALSRVSQALDDKFSSVRASAREMQRPVKLDKLERQILELDDDLARLQDADSDADSDDEDAAGAVPVLEEFRPYDYGREREVLARAEAWLRADAPLAEERLDRVWLDQGNMRERLDAAARPPDTRVMNEELLQLGVAAATSAHRKTGVRLVKESTRETRAALSAMEEDMKKLAKTARRVARPMREDPRSSTSSARRPEDRSSK</sequence>
<dbReference type="InParanoid" id="A0A165E7T8"/>
<name>A0A165E7T8_9BASI</name>
<feature type="region of interest" description="Disordered" evidence="1">
    <location>
        <begin position="201"/>
        <end position="230"/>
    </location>
</feature>
<protein>
    <submittedName>
        <fullName evidence="2">Uncharacterized protein</fullName>
    </submittedName>
</protein>
<evidence type="ECO:0000313" key="3">
    <source>
        <dbReference type="Proteomes" id="UP000076842"/>
    </source>
</evidence>
<dbReference type="OrthoDB" id="10580358at2759"/>
<reference evidence="2 3" key="1">
    <citation type="journal article" date="2016" name="Mol. Biol. Evol.">
        <title>Comparative Genomics of Early-Diverging Mushroom-Forming Fungi Provides Insights into the Origins of Lignocellulose Decay Capabilities.</title>
        <authorList>
            <person name="Nagy L.G."/>
            <person name="Riley R."/>
            <person name="Tritt A."/>
            <person name="Adam C."/>
            <person name="Daum C."/>
            <person name="Floudas D."/>
            <person name="Sun H."/>
            <person name="Yadav J.S."/>
            <person name="Pangilinan J."/>
            <person name="Larsson K.H."/>
            <person name="Matsuura K."/>
            <person name="Barry K."/>
            <person name="Labutti K."/>
            <person name="Kuo R."/>
            <person name="Ohm R.A."/>
            <person name="Bhattacharya S.S."/>
            <person name="Shirouzu T."/>
            <person name="Yoshinaga Y."/>
            <person name="Martin F.M."/>
            <person name="Grigoriev I.V."/>
            <person name="Hibbett D.S."/>
        </authorList>
    </citation>
    <scope>NUCLEOTIDE SEQUENCE [LARGE SCALE GENOMIC DNA]</scope>
    <source>
        <strain evidence="2 3">HHB12733</strain>
    </source>
</reference>
<evidence type="ECO:0000256" key="1">
    <source>
        <dbReference type="SAM" id="MobiDB-lite"/>
    </source>
</evidence>
<feature type="region of interest" description="Disordered" evidence="1">
    <location>
        <begin position="1"/>
        <end position="31"/>
    </location>
</feature>